<evidence type="ECO:0000259" key="3">
    <source>
        <dbReference type="PROSITE" id="PS51186"/>
    </source>
</evidence>
<name>A0A497YJW2_9BACL</name>
<protein>
    <submittedName>
        <fullName evidence="4">Riboflavin biosynthesis RibT protein</fullName>
    </submittedName>
</protein>
<dbReference type="PANTHER" id="PTHR43800">
    <property type="entry name" value="PEPTIDYL-LYSINE N-ACETYLTRANSFERASE YJAB"/>
    <property type="match status" value="1"/>
</dbReference>
<dbReference type="GO" id="GO:0016747">
    <property type="term" value="F:acyltransferase activity, transferring groups other than amino-acyl groups"/>
    <property type="evidence" value="ECO:0007669"/>
    <property type="project" value="InterPro"/>
</dbReference>
<keyword evidence="1" id="KW-0808">Transferase</keyword>
<accession>A0A497YJW2</accession>
<dbReference type="Gene3D" id="3.40.630.30">
    <property type="match status" value="1"/>
</dbReference>
<dbReference type="SUPFAM" id="SSF55729">
    <property type="entry name" value="Acyl-CoA N-acyltransferases (Nat)"/>
    <property type="match status" value="1"/>
</dbReference>
<dbReference type="OrthoDB" id="2189687at2"/>
<keyword evidence="5" id="KW-1185">Reference proteome</keyword>
<dbReference type="AlphaFoldDB" id="A0A497YJW2"/>
<dbReference type="EMBL" id="RCCP01000001">
    <property type="protein sequence ID" value="RLJ90020.1"/>
    <property type="molecule type" value="Genomic_DNA"/>
</dbReference>
<organism evidence="4 5">
    <name type="scientific">Planococcus citreus</name>
    <dbReference type="NCBI Taxonomy" id="1373"/>
    <lineage>
        <taxon>Bacteria</taxon>
        <taxon>Bacillati</taxon>
        <taxon>Bacillota</taxon>
        <taxon>Bacilli</taxon>
        <taxon>Bacillales</taxon>
        <taxon>Caryophanaceae</taxon>
        <taxon>Planococcus</taxon>
    </lineage>
</organism>
<evidence type="ECO:0000313" key="4">
    <source>
        <dbReference type="EMBL" id="RLJ90020.1"/>
    </source>
</evidence>
<evidence type="ECO:0000256" key="2">
    <source>
        <dbReference type="ARBA" id="ARBA00023315"/>
    </source>
</evidence>
<dbReference type="Pfam" id="PF00583">
    <property type="entry name" value="Acetyltransf_1"/>
    <property type="match status" value="1"/>
</dbReference>
<dbReference type="InterPro" id="IPR000182">
    <property type="entry name" value="GNAT_dom"/>
</dbReference>
<comment type="caution">
    <text evidence="4">The sequence shown here is derived from an EMBL/GenBank/DDBJ whole genome shotgun (WGS) entry which is preliminary data.</text>
</comment>
<sequence length="134" mass="15736">MLYRYKKSFEKIAMGLLSFMPKERELKKLQQTMHIYEENPEWQLFLWKKEDDFVGLLGVEVADDHYTIHHVSVNPSHRGDGIGHQMIDKIQDMMQHREMRATDETEAFLNKCPVKKRRPLILKGSAFFSVAGAQ</sequence>
<dbReference type="InterPro" id="IPR016181">
    <property type="entry name" value="Acyl_CoA_acyltransferase"/>
</dbReference>
<dbReference type="CDD" id="cd04301">
    <property type="entry name" value="NAT_SF"/>
    <property type="match status" value="1"/>
</dbReference>
<dbReference type="PROSITE" id="PS51186">
    <property type="entry name" value="GNAT"/>
    <property type="match status" value="1"/>
</dbReference>
<proteinExistence type="predicted"/>
<keyword evidence="2" id="KW-0012">Acyltransferase</keyword>
<evidence type="ECO:0000256" key="1">
    <source>
        <dbReference type="ARBA" id="ARBA00022679"/>
    </source>
</evidence>
<reference evidence="4 5" key="1">
    <citation type="submission" date="2018-10" db="EMBL/GenBank/DDBJ databases">
        <title>Genomic Encyclopedia of Type Strains, Phase IV (KMG-IV): sequencing the most valuable type-strain genomes for metagenomic binning, comparative biology and taxonomic classification.</title>
        <authorList>
            <person name="Goeker M."/>
        </authorList>
    </citation>
    <scope>NUCLEOTIDE SEQUENCE [LARGE SCALE GENOMIC DNA]</scope>
    <source>
        <strain evidence="4 5">DSM 20549</strain>
    </source>
</reference>
<dbReference type="RefSeq" id="WP_121297606.1">
    <property type="nucleotide sequence ID" value="NZ_RCCP01000001.1"/>
</dbReference>
<gene>
    <name evidence="4" type="ORF">DFR62_0162</name>
</gene>
<evidence type="ECO:0000313" key="5">
    <source>
        <dbReference type="Proteomes" id="UP000280791"/>
    </source>
</evidence>
<dbReference type="PANTHER" id="PTHR43800:SF1">
    <property type="entry name" value="PEPTIDYL-LYSINE N-ACETYLTRANSFERASE YJAB"/>
    <property type="match status" value="1"/>
</dbReference>
<feature type="domain" description="N-acetyltransferase" evidence="3">
    <location>
        <begin position="3"/>
        <end position="134"/>
    </location>
</feature>
<dbReference type="Proteomes" id="UP000280791">
    <property type="component" value="Unassembled WGS sequence"/>
</dbReference>